<dbReference type="GO" id="GO:0005829">
    <property type="term" value="C:cytosol"/>
    <property type="evidence" value="ECO:0007669"/>
    <property type="project" value="TreeGrafter"/>
</dbReference>
<comment type="similarity">
    <text evidence="1">To bacterial alkanal monooxygenase alpha and beta chains.</text>
</comment>
<feature type="compositionally biased region" description="Basic and acidic residues" evidence="2">
    <location>
        <begin position="300"/>
        <end position="310"/>
    </location>
</feature>
<dbReference type="PANTHER" id="PTHR30137">
    <property type="entry name" value="LUCIFERASE-LIKE MONOOXYGENASE"/>
    <property type="match status" value="1"/>
</dbReference>
<dbReference type="InterPro" id="IPR050766">
    <property type="entry name" value="Bact_Lucif_Oxidored"/>
</dbReference>
<evidence type="ECO:0000313" key="4">
    <source>
        <dbReference type="EMBL" id="SHF72520.1"/>
    </source>
</evidence>
<dbReference type="STRING" id="1070870.SAMN05444351_0597"/>
<dbReference type="Gene3D" id="3.20.20.30">
    <property type="entry name" value="Luciferase-like domain"/>
    <property type="match status" value="1"/>
</dbReference>
<dbReference type="GO" id="GO:0016705">
    <property type="term" value="F:oxidoreductase activity, acting on paired donors, with incorporation or reduction of molecular oxygen"/>
    <property type="evidence" value="ECO:0007669"/>
    <property type="project" value="InterPro"/>
</dbReference>
<name>A0A1M5E004_9ACTN</name>
<dbReference type="PANTHER" id="PTHR30137:SF6">
    <property type="entry name" value="LUCIFERASE-LIKE MONOOXYGENASE"/>
    <property type="match status" value="1"/>
</dbReference>
<evidence type="ECO:0000256" key="2">
    <source>
        <dbReference type="SAM" id="MobiDB-lite"/>
    </source>
</evidence>
<sequence>MPLVPVTARRPSGHVVDTGGREGEPVPGALPQVMIEPAPLPLSVLELATVGSGQSTADALAATTRVAQAADRLGYTRIWVAEHHNMPAVASTNPPVLIAHLAAATARIRVGSGGVMLPNHAPLVVAEQFALLEALHPGRIDLGIGRAPGTDAHTAIALRRDPAALGAEDFPQHLLDLLGLLGDRRVEGGLAERFTATPAPTSSPAVVLLGSSGFSAQLAGALGLPFAFAHHFGGPNVQAAVELYRESFRPSPALERPYTVVTANVLAADTEEDARRLALPGQLMRLAIRTNRLRPVPSLEEARTDPERAAAEAMPSNTVVGDPGEVAAQLRELATATGADELMLSASTHGVAERVRSLELVAGAWGLVPEVTAA</sequence>
<dbReference type="AlphaFoldDB" id="A0A1M5E004"/>
<dbReference type="InterPro" id="IPR036661">
    <property type="entry name" value="Luciferase-like_sf"/>
</dbReference>
<proteinExistence type="predicted"/>
<reference evidence="4 5" key="1">
    <citation type="submission" date="2016-11" db="EMBL/GenBank/DDBJ databases">
        <authorList>
            <person name="Jaros S."/>
            <person name="Januszkiewicz K."/>
            <person name="Wedrychowicz H."/>
        </authorList>
    </citation>
    <scope>NUCLEOTIDE SEQUENCE [LARGE SCALE GENOMIC DNA]</scope>
    <source>
        <strain evidence="4 5">DSM 45408</strain>
    </source>
</reference>
<dbReference type="CDD" id="cd00347">
    <property type="entry name" value="Flavin_utilizing_monoxygenases"/>
    <property type="match status" value="1"/>
</dbReference>
<feature type="region of interest" description="Disordered" evidence="2">
    <location>
        <begin position="1"/>
        <end position="24"/>
    </location>
</feature>
<evidence type="ECO:0000259" key="3">
    <source>
        <dbReference type="Pfam" id="PF00296"/>
    </source>
</evidence>
<organism evidence="4 5">
    <name type="scientific">Geodermatophilus nigrescens</name>
    <dbReference type="NCBI Taxonomy" id="1070870"/>
    <lineage>
        <taxon>Bacteria</taxon>
        <taxon>Bacillati</taxon>
        <taxon>Actinomycetota</taxon>
        <taxon>Actinomycetes</taxon>
        <taxon>Geodermatophilales</taxon>
        <taxon>Geodermatophilaceae</taxon>
        <taxon>Geodermatophilus</taxon>
    </lineage>
</organism>
<dbReference type="FunFam" id="3.20.20.30:FF:000002">
    <property type="entry name" value="LLM class flavin-dependent oxidoreductase"/>
    <property type="match status" value="1"/>
</dbReference>
<dbReference type="Pfam" id="PF00296">
    <property type="entry name" value="Bac_luciferase"/>
    <property type="match status" value="1"/>
</dbReference>
<evidence type="ECO:0000313" key="5">
    <source>
        <dbReference type="Proteomes" id="UP000184471"/>
    </source>
</evidence>
<protein>
    <submittedName>
        <fullName evidence="4">Luciferase family oxidoreductase, group 1</fullName>
    </submittedName>
</protein>
<dbReference type="SUPFAM" id="SSF51679">
    <property type="entry name" value="Bacterial luciferase-like"/>
    <property type="match status" value="1"/>
</dbReference>
<feature type="region of interest" description="Disordered" evidence="2">
    <location>
        <begin position="299"/>
        <end position="321"/>
    </location>
</feature>
<gene>
    <name evidence="4" type="ORF">SAMN05444351_0597</name>
</gene>
<accession>A0A1M5E004</accession>
<dbReference type="NCBIfam" id="TIGR03558">
    <property type="entry name" value="oxido_grp_1"/>
    <property type="match status" value="1"/>
</dbReference>
<dbReference type="EMBL" id="FQVX01000001">
    <property type="protein sequence ID" value="SHF72520.1"/>
    <property type="molecule type" value="Genomic_DNA"/>
</dbReference>
<evidence type="ECO:0000256" key="1">
    <source>
        <dbReference type="ARBA" id="ARBA00007789"/>
    </source>
</evidence>
<keyword evidence="5" id="KW-1185">Reference proteome</keyword>
<dbReference type="InterPro" id="IPR011251">
    <property type="entry name" value="Luciferase-like_dom"/>
</dbReference>
<dbReference type="InterPro" id="IPR019949">
    <property type="entry name" value="CmoO-like"/>
</dbReference>
<feature type="domain" description="Luciferase-like" evidence="3">
    <location>
        <begin position="48"/>
        <end position="340"/>
    </location>
</feature>
<dbReference type="Proteomes" id="UP000184471">
    <property type="component" value="Unassembled WGS sequence"/>
</dbReference>